<keyword evidence="2" id="KW-1185">Reference proteome</keyword>
<name>A0AAP0J0Y6_9MAGN</name>
<dbReference type="Proteomes" id="UP001419268">
    <property type="component" value="Unassembled WGS sequence"/>
</dbReference>
<accession>A0AAP0J0Y6</accession>
<organism evidence="1 2">
    <name type="scientific">Stephania cephalantha</name>
    <dbReference type="NCBI Taxonomy" id="152367"/>
    <lineage>
        <taxon>Eukaryota</taxon>
        <taxon>Viridiplantae</taxon>
        <taxon>Streptophyta</taxon>
        <taxon>Embryophyta</taxon>
        <taxon>Tracheophyta</taxon>
        <taxon>Spermatophyta</taxon>
        <taxon>Magnoliopsida</taxon>
        <taxon>Ranunculales</taxon>
        <taxon>Menispermaceae</taxon>
        <taxon>Menispermoideae</taxon>
        <taxon>Cissampelideae</taxon>
        <taxon>Stephania</taxon>
    </lineage>
</organism>
<evidence type="ECO:0000313" key="1">
    <source>
        <dbReference type="EMBL" id="KAK9125434.1"/>
    </source>
</evidence>
<proteinExistence type="predicted"/>
<dbReference type="AlphaFoldDB" id="A0AAP0J0Y6"/>
<evidence type="ECO:0000313" key="2">
    <source>
        <dbReference type="Proteomes" id="UP001419268"/>
    </source>
</evidence>
<reference evidence="1 2" key="1">
    <citation type="submission" date="2024-01" db="EMBL/GenBank/DDBJ databases">
        <title>Genome assemblies of Stephania.</title>
        <authorList>
            <person name="Yang L."/>
        </authorList>
    </citation>
    <scope>NUCLEOTIDE SEQUENCE [LARGE SCALE GENOMIC DNA]</scope>
    <source>
        <strain evidence="1">JXDWG</strain>
        <tissue evidence="1">Leaf</tissue>
    </source>
</reference>
<gene>
    <name evidence="1" type="ORF">Scep_014280</name>
</gene>
<comment type="caution">
    <text evidence="1">The sequence shown here is derived from an EMBL/GenBank/DDBJ whole genome shotgun (WGS) entry which is preliminary data.</text>
</comment>
<sequence length="149" mass="15614">MARCRLAVCATVVVLVGVHPWFVPAATWWIVSPLVVLPTAAPPLVHLCAASSALPAHHPSMLASLWPDSSLAGAAVREPLRTDLLTGSPLHREPPSAPPTCPCCRRLSALLAGLPPPRLAGLLPHGLSPSILGNFSLSFSFSLRVFVGL</sequence>
<protein>
    <submittedName>
        <fullName evidence="1">Uncharacterized protein</fullName>
    </submittedName>
</protein>
<dbReference type="EMBL" id="JBBNAG010000006">
    <property type="protein sequence ID" value="KAK9125434.1"/>
    <property type="molecule type" value="Genomic_DNA"/>
</dbReference>